<sequence length="116" mass="11810">MTDTLYILGGVVSGGGGGEPDIDVPRSPLQLNGLAPPESSETCTAQLADDACTSAVVADTTIVKLSPESNVPPVWVVLVGPVEPFQPVASAVLIAKLADGLVIFIQTMGLLSVLLI</sequence>
<evidence type="ECO:0000313" key="1">
    <source>
        <dbReference type="EMBL" id="OGY29657.1"/>
    </source>
</evidence>
<dbReference type="EMBL" id="MHCZ01000025">
    <property type="protein sequence ID" value="OGY29657.1"/>
    <property type="molecule type" value="Genomic_DNA"/>
</dbReference>
<dbReference type="Proteomes" id="UP000178068">
    <property type="component" value="Unassembled WGS sequence"/>
</dbReference>
<comment type="caution">
    <text evidence="1">The sequence shown here is derived from an EMBL/GenBank/DDBJ whole genome shotgun (WGS) entry which is preliminary data.</text>
</comment>
<evidence type="ECO:0000313" key="2">
    <source>
        <dbReference type="Proteomes" id="UP000178068"/>
    </source>
</evidence>
<accession>A0A1G1WR34</accession>
<organism evidence="1 2">
    <name type="scientific">Candidatus Woykebacteria bacterium RIFCSPHIGHO2_12_FULL_45_10</name>
    <dbReference type="NCBI Taxonomy" id="1802603"/>
    <lineage>
        <taxon>Bacteria</taxon>
        <taxon>Candidatus Woykeibacteriota</taxon>
    </lineage>
</organism>
<reference evidence="1 2" key="1">
    <citation type="journal article" date="2016" name="Nat. Commun.">
        <title>Thousands of microbial genomes shed light on interconnected biogeochemical processes in an aquifer system.</title>
        <authorList>
            <person name="Anantharaman K."/>
            <person name="Brown C.T."/>
            <person name="Hug L.A."/>
            <person name="Sharon I."/>
            <person name="Castelle C.J."/>
            <person name="Probst A.J."/>
            <person name="Thomas B.C."/>
            <person name="Singh A."/>
            <person name="Wilkins M.J."/>
            <person name="Karaoz U."/>
            <person name="Brodie E.L."/>
            <person name="Williams K.H."/>
            <person name="Hubbard S.S."/>
            <person name="Banfield J.F."/>
        </authorList>
    </citation>
    <scope>NUCLEOTIDE SEQUENCE [LARGE SCALE GENOMIC DNA]</scope>
</reference>
<gene>
    <name evidence="1" type="ORF">A3F35_02330</name>
</gene>
<name>A0A1G1WR34_9BACT</name>
<dbReference type="AlphaFoldDB" id="A0A1G1WR34"/>
<protein>
    <submittedName>
        <fullName evidence="1">Uncharacterized protein</fullName>
    </submittedName>
</protein>
<proteinExistence type="predicted"/>